<gene>
    <name evidence="7" type="ORF">Fcan01_27564</name>
</gene>
<sequence>MHCKIALISVITISLTISSTSGNRVVIIGGKLFGERNASTQTAWEGTKAPKNAAIEHLLQPVDHQNPTKFPLWSQRYFTNFTKYSESGPILIFIGGEAEADPRFLAYGEMAENAVALKAAATFTLEHRFYGQSWPLNDSTVTSLQYLTMPQALDDLANFVTHIKTKYDLEESKVVVYGGSYAGSLAAYFLQFYPQLASAGVASSAPIWFHFDFKEYLELAAASIKVTNPKCLDILGSGVRALNRIIQQSSYQCGFVPLSGGGNPANPCNVELGTFPLCSPLDAHKTGDIYQLNSYITQFFIYIAQYNSTLPETFNLDALCNATLSYKEIEGLSDFEVLAKIMTSATHGLYNSPCVDQQVENFCAFMSQTGAEDEASKQVCSDFATFASSSGLRHPFGQYVPASHYVAQCECVFGSLFTEAFIRLRVDQHTAKFGSYSTLRRHVVYLNGNTDPVAGLGYSKRAQFQASWPNDNNDLFIVERGSHCDDLYAYDSTQDSASLQQARNGTLQILKRWLNMAKLKLLLYY</sequence>
<evidence type="ECO:0000313" key="8">
    <source>
        <dbReference type="Proteomes" id="UP000198287"/>
    </source>
</evidence>
<dbReference type="EMBL" id="LNIX01000054">
    <property type="protein sequence ID" value="OXA37671.1"/>
    <property type="molecule type" value="Genomic_DNA"/>
</dbReference>
<dbReference type="GO" id="GO:0070008">
    <property type="term" value="F:serine-type exopeptidase activity"/>
    <property type="evidence" value="ECO:0007669"/>
    <property type="project" value="InterPro"/>
</dbReference>
<keyword evidence="8" id="KW-1185">Reference proteome</keyword>
<accession>A0A226CZ36</accession>
<name>A0A226CZ36_FOLCA</name>
<feature type="signal peptide" evidence="6">
    <location>
        <begin position="1"/>
        <end position="22"/>
    </location>
</feature>
<dbReference type="PANTHER" id="PTHR11010">
    <property type="entry name" value="PROTEASE S28 PRO-X CARBOXYPEPTIDASE-RELATED"/>
    <property type="match status" value="1"/>
</dbReference>
<dbReference type="SUPFAM" id="SSF53474">
    <property type="entry name" value="alpha/beta-Hydrolases"/>
    <property type="match status" value="1"/>
</dbReference>
<proteinExistence type="inferred from homology"/>
<dbReference type="Gene3D" id="1.20.120.980">
    <property type="entry name" value="Serine carboxypeptidase S28, SKS domain"/>
    <property type="match status" value="1"/>
</dbReference>
<dbReference type="OrthoDB" id="1735038at2759"/>
<reference evidence="7 8" key="1">
    <citation type="submission" date="2015-12" db="EMBL/GenBank/DDBJ databases">
        <title>The genome of Folsomia candida.</title>
        <authorList>
            <person name="Faddeeva A."/>
            <person name="Derks M.F."/>
            <person name="Anvar Y."/>
            <person name="Smit S."/>
            <person name="Van Straalen N."/>
            <person name="Roelofs D."/>
        </authorList>
    </citation>
    <scope>NUCLEOTIDE SEQUENCE [LARGE SCALE GENOMIC DNA]</scope>
    <source>
        <strain evidence="7 8">VU population</strain>
        <tissue evidence="7">Whole body</tissue>
    </source>
</reference>
<keyword evidence="4" id="KW-0378">Hydrolase</keyword>
<dbReference type="GO" id="GO:0008239">
    <property type="term" value="F:dipeptidyl-peptidase activity"/>
    <property type="evidence" value="ECO:0007669"/>
    <property type="project" value="TreeGrafter"/>
</dbReference>
<keyword evidence="5" id="KW-0325">Glycoprotein</keyword>
<comment type="similarity">
    <text evidence="1">Belongs to the peptidase S28 family.</text>
</comment>
<dbReference type="AlphaFoldDB" id="A0A226CZ36"/>
<dbReference type="PANTHER" id="PTHR11010:SF5">
    <property type="entry name" value="RE36938P-RELATED"/>
    <property type="match status" value="1"/>
</dbReference>
<dbReference type="InterPro" id="IPR042269">
    <property type="entry name" value="Ser_carbopepase_S28_SKS"/>
</dbReference>
<feature type="chain" id="PRO_5012895089" evidence="6">
    <location>
        <begin position="23"/>
        <end position="525"/>
    </location>
</feature>
<protein>
    <submittedName>
        <fullName evidence="7">Thymus-specific serine protease</fullName>
    </submittedName>
</protein>
<evidence type="ECO:0000313" key="7">
    <source>
        <dbReference type="EMBL" id="OXA37671.1"/>
    </source>
</evidence>
<dbReference type="Gene3D" id="3.40.50.1820">
    <property type="entry name" value="alpha/beta hydrolase"/>
    <property type="match status" value="1"/>
</dbReference>
<dbReference type="Proteomes" id="UP000198287">
    <property type="component" value="Unassembled WGS sequence"/>
</dbReference>
<keyword evidence="3 6" id="KW-0732">Signal</keyword>
<dbReference type="InterPro" id="IPR008758">
    <property type="entry name" value="Peptidase_S28"/>
</dbReference>
<dbReference type="OMA" id="VENFCAF"/>
<evidence type="ECO:0000256" key="2">
    <source>
        <dbReference type="ARBA" id="ARBA00022670"/>
    </source>
</evidence>
<evidence type="ECO:0000256" key="1">
    <source>
        <dbReference type="ARBA" id="ARBA00011079"/>
    </source>
</evidence>
<dbReference type="InterPro" id="IPR029058">
    <property type="entry name" value="AB_hydrolase_fold"/>
</dbReference>
<evidence type="ECO:0000256" key="5">
    <source>
        <dbReference type="ARBA" id="ARBA00023180"/>
    </source>
</evidence>
<comment type="caution">
    <text evidence="7">The sequence shown here is derived from an EMBL/GenBank/DDBJ whole genome shotgun (WGS) entry which is preliminary data.</text>
</comment>
<dbReference type="GO" id="GO:0006508">
    <property type="term" value="P:proteolysis"/>
    <property type="evidence" value="ECO:0007669"/>
    <property type="project" value="UniProtKB-KW"/>
</dbReference>
<dbReference type="Pfam" id="PF05577">
    <property type="entry name" value="Peptidase_S28"/>
    <property type="match status" value="1"/>
</dbReference>
<evidence type="ECO:0000256" key="3">
    <source>
        <dbReference type="ARBA" id="ARBA00022729"/>
    </source>
</evidence>
<keyword evidence="2 7" id="KW-0645">Protease</keyword>
<evidence type="ECO:0000256" key="4">
    <source>
        <dbReference type="ARBA" id="ARBA00022801"/>
    </source>
</evidence>
<evidence type="ECO:0000256" key="6">
    <source>
        <dbReference type="SAM" id="SignalP"/>
    </source>
</evidence>
<organism evidence="7 8">
    <name type="scientific">Folsomia candida</name>
    <name type="common">Springtail</name>
    <dbReference type="NCBI Taxonomy" id="158441"/>
    <lineage>
        <taxon>Eukaryota</taxon>
        <taxon>Metazoa</taxon>
        <taxon>Ecdysozoa</taxon>
        <taxon>Arthropoda</taxon>
        <taxon>Hexapoda</taxon>
        <taxon>Collembola</taxon>
        <taxon>Entomobryomorpha</taxon>
        <taxon>Isotomoidea</taxon>
        <taxon>Isotomidae</taxon>
        <taxon>Proisotominae</taxon>
        <taxon>Folsomia</taxon>
    </lineage>
</organism>